<dbReference type="EMBL" id="JAYMGO010000005">
    <property type="protein sequence ID" value="KAL1274421.1"/>
    <property type="molecule type" value="Genomic_DNA"/>
</dbReference>
<evidence type="ECO:0000313" key="3">
    <source>
        <dbReference type="Proteomes" id="UP001558613"/>
    </source>
</evidence>
<keyword evidence="3" id="KW-1185">Reference proteome</keyword>
<name>A0ABR3NBT5_9TELE</name>
<dbReference type="SMART" id="SM00462">
    <property type="entry name" value="PTB"/>
    <property type="match status" value="1"/>
</dbReference>
<dbReference type="InterPro" id="IPR011993">
    <property type="entry name" value="PH-like_dom_sf"/>
</dbReference>
<dbReference type="InterPro" id="IPR051133">
    <property type="entry name" value="Adapter_Engulfment-Domain"/>
</dbReference>
<dbReference type="InterPro" id="IPR006020">
    <property type="entry name" value="PTB/PI_dom"/>
</dbReference>
<sequence length="299" mass="34049">MSLSKADPVSFLPPSEPHWCGNPGRRNCTVMQPLLSIYRGCDQSSTHQNLLQPEALDKSRIVQVQCVHGITPTSPQLRLIQYKRPSYTCPAASSKSNGARSLFILDLNPAVKKTTEHSRIRAMSRGRSFQLIQTLRKSPSVFRCRFRQDRAKTLSHGDPLFKVHYLGTEKIYSLDVEQAEEAIGRLLEKSPYMATLGKLGKEHALVVRPRYVEVKEISTGRQLTKTYLKDIAHCTADTSKPNLFLYICKQRGQQLQCRVFWCSSPERAKDMTTCLARSFQKALNDLQEEELHTTRLEKK</sequence>
<evidence type="ECO:0000259" key="1">
    <source>
        <dbReference type="PROSITE" id="PS01179"/>
    </source>
</evidence>
<gene>
    <name evidence="2" type="ORF">QQF64_027235</name>
</gene>
<dbReference type="PROSITE" id="PS01179">
    <property type="entry name" value="PID"/>
    <property type="match status" value="1"/>
</dbReference>
<evidence type="ECO:0000313" key="2">
    <source>
        <dbReference type="EMBL" id="KAL1274421.1"/>
    </source>
</evidence>
<dbReference type="Gene3D" id="2.30.29.30">
    <property type="entry name" value="Pleckstrin-homology domain (PH domain)/Phosphotyrosine-binding domain (PTB)"/>
    <property type="match status" value="1"/>
</dbReference>
<organism evidence="2 3">
    <name type="scientific">Cirrhinus molitorella</name>
    <name type="common">mud carp</name>
    <dbReference type="NCBI Taxonomy" id="172907"/>
    <lineage>
        <taxon>Eukaryota</taxon>
        <taxon>Metazoa</taxon>
        <taxon>Chordata</taxon>
        <taxon>Craniata</taxon>
        <taxon>Vertebrata</taxon>
        <taxon>Euteleostomi</taxon>
        <taxon>Actinopterygii</taxon>
        <taxon>Neopterygii</taxon>
        <taxon>Teleostei</taxon>
        <taxon>Ostariophysi</taxon>
        <taxon>Cypriniformes</taxon>
        <taxon>Cyprinidae</taxon>
        <taxon>Labeoninae</taxon>
        <taxon>Labeonini</taxon>
        <taxon>Cirrhinus</taxon>
    </lineage>
</organism>
<proteinExistence type="predicted"/>
<dbReference type="SUPFAM" id="SSF50729">
    <property type="entry name" value="PH domain-like"/>
    <property type="match status" value="1"/>
</dbReference>
<dbReference type="CDD" id="cd00934">
    <property type="entry name" value="PTB"/>
    <property type="match status" value="1"/>
</dbReference>
<dbReference type="PANTHER" id="PTHR11232:SF65">
    <property type="entry name" value="SI:DKEY-19B23.8"/>
    <property type="match status" value="1"/>
</dbReference>
<reference evidence="2 3" key="1">
    <citation type="submission" date="2023-09" db="EMBL/GenBank/DDBJ databases">
        <authorList>
            <person name="Wang M."/>
        </authorList>
    </citation>
    <scope>NUCLEOTIDE SEQUENCE [LARGE SCALE GENOMIC DNA]</scope>
    <source>
        <strain evidence="2">GT-2023</strain>
        <tissue evidence="2">Liver</tissue>
    </source>
</reference>
<comment type="caution">
    <text evidence="2">The sequence shown here is derived from an EMBL/GenBank/DDBJ whole genome shotgun (WGS) entry which is preliminary data.</text>
</comment>
<dbReference type="Proteomes" id="UP001558613">
    <property type="component" value="Unassembled WGS sequence"/>
</dbReference>
<dbReference type="Pfam" id="PF14719">
    <property type="entry name" value="PID_2"/>
    <property type="match status" value="1"/>
</dbReference>
<accession>A0ABR3NBT5</accession>
<dbReference type="PANTHER" id="PTHR11232">
    <property type="entry name" value="PHOSPHOTYROSINE INTERACTION DOMAIN-CONTAINING FAMILY MEMBER"/>
    <property type="match status" value="1"/>
</dbReference>
<protein>
    <recommendedName>
        <fullName evidence="1">PID domain-containing protein</fullName>
    </recommendedName>
</protein>
<feature type="domain" description="PID" evidence="1">
    <location>
        <begin position="161"/>
        <end position="290"/>
    </location>
</feature>